<feature type="transmembrane region" description="Helical" evidence="9">
    <location>
        <begin position="149"/>
        <end position="174"/>
    </location>
</feature>
<dbReference type="GO" id="GO:0005886">
    <property type="term" value="C:plasma membrane"/>
    <property type="evidence" value="ECO:0007669"/>
    <property type="project" value="UniProtKB-SubCell"/>
</dbReference>
<evidence type="ECO:0000256" key="5">
    <source>
        <dbReference type="ARBA" id="ARBA00022692"/>
    </source>
</evidence>
<keyword evidence="12" id="KW-1185">Reference proteome</keyword>
<keyword evidence="7 9" id="KW-0472">Membrane</keyword>
<gene>
    <name evidence="11" type="primary">emrB_2</name>
    <name evidence="11" type="ORF">Pmgp_02910</name>
</gene>
<feature type="transmembrane region" description="Helical" evidence="9">
    <location>
        <begin position="123"/>
        <end position="143"/>
    </location>
</feature>
<dbReference type="Gene3D" id="1.20.1720.10">
    <property type="entry name" value="Multidrug resistance protein D"/>
    <property type="match status" value="1"/>
</dbReference>
<evidence type="ECO:0000256" key="2">
    <source>
        <dbReference type="ARBA" id="ARBA00008537"/>
    </source>
</evidence>
<dbReference type="InterPro" id="IPR020846">
    <property type="entry name" value="MFS_dom"/>
</dbReference>
<sequence length="589" mass="61854">MHKPTTNTPPADTARQSPDGSPQGGRSAPAGAGPGPGRPGGGHPGEGGHASGKIPMAALMTLIIGAFMAILDGSIVNVALPRMMSIFGSTADQIQWVMTGYLLASGVVVPVTGYLSDRYGGKTVYIVCLGAFTAGSALCSLAWSNNSLVVARVIQAIGGGMMMPVSMAMIYYIVPRDKIGMALGIWGIAAMVAPSIGPTLGGYLVDNFSWQWIFTINIPIGVAGVFLAVAILEETPKKSGLKADYPGIILSAAGCFALLLALSEGQDKGWTSLYIVNLFVLSGFTLTLFVIWELIAEQPMLDIRLLTNKTFAASLVCLSIATVGLFSAIFLMPLFVQNVQGLTPMQTGMMMAPAAMASGVMMPISGKLFDKIGALPLCLVGLTVTVITTFHLHTITYYISYRELQWILVERSLGLGLCMMPLTTAGMNTVPHFLIGRASALANLVRQISASLGIAYLTYVMLQRQQYHTAWLADTINYSSPAAASTLSQLQGLLSQAGYSPQGATGILSSLVAREAFISGIADAFVISALIVAGSMPFVFLLSKKRVEKQRALEYKRYAHMTPPGGPMPGGPPGRGGGPPAGAPQPAEV</sequence>
<dbReference type="InterPro" id="IPR036259">
    <property type="entry name" value="MFS_trans_sf"/>
</dbReference>
<keyword evidence="4" id="KW-1003">Cell membrane</keyword>
<feature type="transmembrane region" description="Helical" evidence="9">
    <location>
        <begin position="210"/>
        <end position="232"/>
    </location>
</feature>
<evidence type="ECO:0000256" key="6">
    <source>
        <dbReference type="ARBA" id="ARBA00022989"/>
    </source>
</evidence>
<dbReference type="CDD" id="cd17503">
    <property type="entry name" value="MFS_LmrB_MDR_like"/>
    <property type="match status" value="1"/>
</dbReference>
<evidence type="ECO:0000313" key="12">
    <source>
        <dbReference type="Proteomes" id="UP000297597"/>
    </source>
</evidence>
<dbReference type="SUPFAM" id="SSF103473">
    <property type="entry name" value="MFS general substrate transporter"/>
    <property type="match status" value="1"/>
</dbReference>
<dbReference type="InterPro" id="IPR011701">
    <property type="entry name" value="MFS"/>
</dbReference>
<evidence type="ECO:0000256" key="9">
    <source>
        <dbReference type="SAM" id="Phobius"/>
    </source>
</evidence>
<dbReference type="Gene3D" id="1.20.1250.20">
    <property type="entry name" value="MFS general substrate transporter like domains"/>
    <property type="match status" value="1"/>
</dbReference>
<feature type="transmembrane region" description="Helical" evidence="9">
    <location>
        <begin position="444"/>
        <end position="462"/>
    </location>
</feature>
<feature type="transmembrane region" description="Helical" evidence="9">
    <location>
        <begin position="348"/>
        <end position="365"/>
    </location>
</feature>
<evidence type="ECO:0000259" key="10">
    <source>
        <dbReference type="PROSITE" id="PS50850"/>
    </source>
</evidence>
<dbReference type="PRINTS" id="PR01036">
    <property type="entry name" value="TCRTETB"/>
</dbReference>
<feature type="compositionally biased region" description="Low complexity" evidence="8">
    <location>
        <begin position="20"/>
        <end position="31"/>
    </location>
</feature>
<dbReference type="AlphaFoldDB" id="A0A4Y7RLJ0"/>
<dbReference type="Proteomes" id="UP000297597">
    <property type="component" value="Unassembled WGS sequence"/>
</dbReference>
<feature type="transmembrane region" description="Helical" evidence="9">
    <location>
        <begin position="274"/>
        <end position="295"/>
    </location>
</feature>
<keyword evidence="6 9" id="KW-1133">Transmembrane helix</keyword>
<evidence type="ECO:0000256" key="1">
    <source>
        <dbReference type="ARBA" id="ARBA00004651"/>
    </source>
</evidence>
<proteinExistence type="inferred from homology"/>
<feature type="transmembrane region" description="Helical" evidence="9">
    <location>
        <begin position="57"/>
        <end position="76"/>
    </location>
</feature>
<feature type="region of interest" description="Disordered" evidence="8">
    <location>
        <begin position="558"/>
        <end position="589"/>
    </location>
</feature>
<feature type="compositionally biased region" description="Gly residues" evidence="8">
    <location>
        <begin position="32"/>
        <end position="50"/>
    </location>
</feature>
<feature type="domain" description="Major facilitator superfamily (MFS) profile" evidence="10">
    <location>
        <begin position="58"/>
        <end position="546"/>
    </location>
</feature>
<feature type="transmembrane region" description="Helical" evidence="9">
    <location>
        <begin position="377"/>
        <end position="401"/>
    </location>
</feature>
<feature type="transmembrane region" description="Helical" evidence="9">
    <location>
        <begin position="413"/>
        <end position="435"/>
    </location>
</feature>
<evidence type="ECO:0000256" key="7">
    <source>
        <dbReference type="ARBA" id="ARBA00023136"/>
    </source>
</evidence>
<comment type="subcellular location">
    <subcellularLocation>
        <location evidence="1">Cell membrane</location>
        <topology evidence="1">Multi-pass membrane protein</topology>
    </subcellularLocation>
</comment>
<dbReference type="PANTHER" id="PTHR42718">
    <property type="entry name" value="MAJOR FACILITATOR SUPERFAMILY MULTIDRUG TRANSPORTER MFSC"/>
    <property type="match status" value="1"/>
</dbReference>
<organism evidence="11 12">
    <name type="scientific">Pelotomaculum propionicicum</name>
    <dbReference type="NCBI Taxonomy" id="258475"/>
    <lineage>
        <taxon>Bacteria</taxon>
        <taxon>Bacillati</taxon>
        <taxon>Bacillota</taxon>
        <taxon>Clostridia</taxon>
        <taxon>Eubacteriales</taxon>
        <taxon>Desulfotomaculaceae</taxon>
        <taxon>Pelotomaculum</taxon>
    </lineage>
</organism>
<evidence type="ECO:0000256" key="8">
    <source>
        <dbReference type="SAM" id="MobiDB-lite"/>
    </source>
</evidence>
<evidence type="ECO:0000256" key="3">
    <source>
        <dbReference type="ARBA" id="ARBA00022448"/>
    </source>
</evidence>
<dbReference type="GO" id="GO:0022857">
    <property type="term" value="F:transmembrane transporter activity"/>
    <property type="evidence" value="ECO:0007669"/>
    <property type="project" value="InterPro"/>
</dbReference>
<feature type="transmembrane region" description="Helical" evidence="9">
    <location>
        <begin position="315"/>
        <end position="336"/>
    </location>
</feature>
<dbReference type="NCBIfam" id="TIGR00711">
    <property type="entry name" value="efflux_EmrB"/>
    <property type="match status" value="1"/>
</dbReference>
<comment type="similarity">
    <text evidence="2">Belongs to the major facilitator superfamily. EmrB family.</text>
</comment>
<feature type="region of interest" description="Disordered" evidence="8">
    <location>
        <begin position="1"/>
        <end position="50"/>
    </location>
</feature>
<protein>
    <submittedName>
        <fullName evidence="11">Multidrug export protein EmrB</fullName>
    </submittedName>
</protein>
<feature type="transmembrane region" description="Helical" evidence="9">
    <location>
        <begin position="516"/>
        <end position="542"/>
    </location>
</feature>
<dbReference type="InterPro" id="IPR004638">
    <property type="entry name" value="EmrB-like"/>
</dbReference>
<evidence type="ECO:0000256" key="4">
    <source>
        <dbReference type="ARBA" id="ARBA00022475"/>
    </source>
</evidence>
<feature type="transmembrane region" description="Helical" evidence="9">
    <location>
        <begin position="181"/>
        <end position="204"/>
    </location>
</feature>
<feature type="transmembrane region" description="Helical" evidence="9">
    <location>
        <begin position="244"/>
        <end position="262"/>
    </location>
</feature>
<dbReference type="PANTHER" id="PTHR42718:SF9">
    <property type="entry name" value="MAJOR FACILITATOR SUPERFAMILY MULTIDRUG TRANSPORTER MFSC"/>
    <property type="match status" value="1"/>
</dbReference>
<feature type="compositionally biased region" description="Polar residues" evidence="8">
    <location>
        <begin position="1"/>
        <end position="19"/>
    </location>
</feature>
<reference evidence="11 12" key="1">
    <citation type="journal article" date="2018" name="Environ. Microbiol.">
        <title>Novel energy conservation strategies and behaviour of Pelotomaculum schinkii driving syntrophic propionate catabolism.</title>
        <authorList>
            <person name="Hidalgo-Ahumada C.A.P."/>
            <person name="Nobu M.K."/>
            <person name="Narihiro T."/>
            <person name="Tamaki H."/>
            <person name="Liu W.T."/>
            <person name="Kamagata Y."/>
            <person name="Stams A.J.M."/>
            <person name="Imachi H."/>
            <person name="Sousa D.Z."/>
        </authorList>
    </citation>
    <scope>NUCLEOTIDE SEQUENCE [LARGE SCALE GENOMIC DNA]</scope>
    <source>
        <strain evidence="11 12">MGP</strain>
    </source>
</reference>
<comment type="caution">
    <text evidence="11">The sequence shown here is derived from an EMBL/GenBank/DDBJ whole genome shotgun (WGS) entry which is preliminary data.</text>
</comment>
<accession>A0A4Y7RLJ0</accession>
<dbReference type="EMBL" id="QFFZ01000039">
    <property type="protein sequence ID" value="TEB09733.1"/>
    <property type="molecule type" value="Genomic_DNA"/>
</dbReference>
<keyword evidence="5 9" id="KW-0812">Transmembrane</keyword>
<dbReference type="Pfam" id="PF07690">
    <property type="entry name" value="MFS_1"/>
    <property type="match status" value="1"/>
</dbReference>
<name>A0A4Y7RLJ0_9FIRM</name>
<dbReference type="PROSITE" id="PS50850">
    <property type="entry name" value="MFS"/>
    <property type="match status" value="1"/>
</dbReference>
<feature type="transmembrane region" description="Helical" evidence="9">
    <location>
        <begin position="96"/>
        <end position="116"/>
    </location>
</feature>
<evidence type="ECO:0000313" key="11">
    <source>
        <dbReference type="EMBL" id="TEB09733.1"/>
    </source>
</evidence>
<keyword evidence="3" id="KW-0813">Transport</keyword>